<dbReference type="AlphaFoldDB" id="A0A2M9HCU5"/>
<protein>
    <submittedName>
        <fullName evidence="4">TetR family transcriptional regulator</fullName>
    </submittedName>
</protein>
<dbReference type="Gene3D" id="1.10.357.10">
    <property type="entry name" value="Tetracycline Repressor, domain 2"/>
    <property type="match status" value="1"/>
</dbReference>
<keyword evidence="1 2" id="KW-0238">DNA-binding</keyword>
<dbReference type="Pfam" id="PF00440">
    <property type="entry name" value="TetR_N"/>
    <property type="match status" value="1"/>
</dbReference>
<accession>A0A2M9HCU5</accession>
<sequence>MPAVRKGSHGNSRGACQGTEAVVRKGAIMNMSGRDRRRQRTLVAFISSAQRIMEDKGPDRVTIRDVAADAGYNSATLYLYFSDLDQLILYASLKYLSMYNRAVVERLTDCHSDQERLFVTWEVFCEVSDRHPEAFERIFFGAHSQSLTDICEQYYRLFPEERQAPEELALSPIFSSFSLLERNLLVLRPLCSGMDEQRMQVINELMVFGYAGLLHRRIEEKRAGFDGEPLATRFREYLDYLTAELPAE</sequence>
<evidence type="ECO:0000259" key="3">
    <source>
        <dbReference type="PROSITE" id="PS50977"/>
    </source>
</evidence>
<reference evidence="4 5" key="1">
    <citation type="submission" date="2017-10" db="EMBL/GenBank/DDBJ databases">
        <title>Draft genome sequences of strains TRE 1, TRE 9, TRE H and TRI 7, isolated from tamarins, belonging to four potential novel Bifidobacterium species.</title>
        <authorList>
            <person name="Mattarelli P."/>
            <person name="Modesto M."/>
            <person name="Puglisi E."/>
            <person name="Morelli L."/>
            <person name="Spezio C."/>
            <person name="Bonetti A."/>
            <person name="Sandri C."/>
        </authorList>
    </citation>
    <scope>NUCLEOTIDE SEQUENCE [LARGE SCALE GENOMIC DNA]</scope>
    <source>
        <strain evidence="5">TRI7</strain>
    </source>
</reference>
<dbReference type="Proteomes" id="UP000231451">
    <property type="component" value="Unassembled WGS sequence"/>
</dbReference>
<dbReference type="EMBL" id="PEBK01000009">
    <property type="protein sequence ID" value="PJM74634.1"/>
    <property type="molecule type" value="Genomic_DNA"/>
</dbReference>
<feature type="domain" description="HTH tetR-type" evidence="3">
    <location>
        <begin position="39"/>
        <end position="99"/>
    </location>
</feature>
<dbReference type="GO" id="GO:0003677">
    <property type="term" value="F:DNA binding"/>
    <property type="evidence" value="ECO:0007669"/>
    <property type="project" value="UniProtKB-UniRule"/>
</dbReference>
<dbReference type="OrthoDB" id="3193022at2"/>
<dbReference type="InterPro" id="IPR001647">
    <property type="entry name" value="HTH_TetR"/>
</dbReference>
<comment type="caution">
    <text evidence="4">The sequence shown here is derived from an EMBL/GenBank/DDBJ whole genome shotgun (WGS) entry which is preliminary data.</text>
</comment>
<feature type="DNA-binding region" description="H-T-H motif" evidence="2">
    <location>
        <begin position="62"/>
        <end position="81"/>
    </location>
</feature>
<name>A0A2M9HCU5_9BIFI</name>
<evidence type="ECO:0000256" key="1">
    <source>
        <dbReference type="ARBA" id="ARBA00023125"/>
    </source>
</evidence>
<keyword evidence="5" id="KW-1185">Reference proteome</keyword>
<evidence type="ECO:0000313" key="4">
    <source>
        <dbReference type="EMBL" id="PJM74634.1"/>
    </source>
</evidence>
<dbReference type="InterPro" id="IPR009057">
    <property type="entry name" value="Homeodomain-like_sf"/>
</dbReference>
<gene>
    <name evidence="4" type="ORF">CSQ87_08830</name>
</gene>
<evidence type="ECO:0000256" key="2">
    <source>
        <dbReference type="PROSITE-ProRule" id="PRU00335"/>
    </source>
</evidence>
<proteinExistence type="predicted"/>
<dbReference type="SUPFAM" id="SSF46689">
    <property type="entry name" value="Homeodomain-like"/>
    <property type="match status" value="1"/>
</dbReference>
<evidence type="ECO:0000313" key="5">
    <source>
        <dbReference type="Proteomes" id="UP000231451"/>
    </source>
</evidence>
<organism evidence="4 5">
    <name type="scientific">Bifidobacterium simiarum</name>
    <dbReference type="NCBI Taxonomy" id="2045441"/>
    <lineage>
        <taxon>Bacteria</taxon>
        <taxon>Bacillati</taxon>
        <taxon>Actinomycetota</taxon>
        <taxon>Actinomycetes</taxon>
        <taxon>Bifidobacteriales</taxon>
        <taxon>Bifidobacteriaceae</taxon>
        <taxon>Bifidobacterium</taxon>
    </lineage>
</organism>
<dbReference type="PROSITE" id="PS50977">
    <property type="entry name" value="HTH_TETR_2"/>
    <property type="match status" value="1"/>
</dbReference>